<accession>A0A1G1XT27</accession>
<dbReference type="EMBL" id="MHIC01000053">
    <property type="protein sequence ID" value="OGY43114.1"/>
    <property type="molecule type" value="Genomic_DNA"/>
</dbReference>
<proteinExistence type="predicted"/>
<evidence type="ECO:0000259" key="1">
    <source>
        <dbReference type="Pfam" id="PF08308"/>
    </source>
</evidence>
<dbReference type="AlphaFoldDB" id="A0A1G1XT27"/>
<dbReference type="STRING" id="1797533.A2731_03455"/>
<evidence type="ECO:0000313" key="2">
    <source>
        <dbReference type="EMBL" id="OGY43114.1"/>
    </source>
</evidence>
<comment type="caution">
    <text evidence="2">The sequence shown here is derived from an EMBL/GenBank/DDBJ whole genome shotgun (WGS) entry which is preliminary data.</text>
</comment>
<organism evidence="2 3">
    <name type="scientific">Candidatus Buchananbacteria bacterium RIFCSPHIGHO2_01_FULL_39_8</name>
    <dbReference type="NCBI Taxonomy" id="1797533"/>
    <lineage>
        <taxon>Bacteria</taxon>
        <taxon>Candidatus Buchananiibacteriota</taxon>
    </lineage>
</organism>
<name>A0A1G1XT27_9BACT</name>
<evidence type="ECO:0000313" key="3">
    <source>
        <dbReference type="Proteomes" id="UP000176241"/>
    </source>
</evidence>
<dbReference type="InterPro" id="IPR013229">
    <property type="entry name" value="PEGA"/>
</dbReference>
<dbReference type="SUPFAM" id="SSF82171">
    <property type="entry name" value="DPP6 N-terminal domain-like"/>
    <property type="match status" value="1"/>
</dbReference>
<dbReference type="Proteomes" id="UP000176241">
    <property type="component" value="Unassembled WGS sequence"/>
</dbReference>
<reference evidence="2 3" key="1">
    <citation type="journal article" date="2016" name="Nat. Commun.">
        <title>Thousands of microbial genomes shed light on interconnected biogeochemical processes in an aquifer system.</title>
        <authorList>
            <person name="Anantharaman K."/>
            <person name="Brown C.T."/>
            <person name="Hug L.A."/>
            <person name="Sharon I."/>
            <person name="Castelle C.J."/>
            <person name="Probst A.J."/>
            <person name="Thomas B.C."/>
            <person name="Singh A."/>
            <person name="Wilkins M.J."/>
            <person name="Karaoz U."/>
            <person name="Brodie E.L."/>
            <person name="Williams K.H."/>
            <person name="Hubbard S.S."/>
            <person name="Banfield J.F."/>
        </authorList>
    </citation>
    <scope>NUCLEOTIDE SEQUENCE [LARGE SCALE GENOMIC DNA]</scope>
</reference>
<sequence>MKLRYQRLLYSTFFLVFFIVAPILAFYTAGYRYDFKKNRLEKTGILYLDSKPKEANIYINGKYKDTTPSRLTKFLPDKYDVEISKNGYYPWVKEVEIKSNLTTFYKDVVLFKKGLPQIKVVGEVNIMTISPDQQKIIYSLIKNNEEELRFLNLKTNSDLLVEKFNLKTYNYLQFSSWSPNQNKALIKQVIGDFNKYLIVDIETLKVKELFDITRLNFNTVVWDVENDSYLYGLRKTVLHQIDLLKNSIEPILSDNISDFEVVNRTIYYITRIANDYFLNQKLPSGESENKRIKLPSFSNYTLQPSPPHLITLLDQNNNDLFIINSEAFDSPKIEEQIILQAKAKNIFWSKDFKNLIYYTDFELWTYDFDRGQGELLTRYGQVINEAIWYPTNKYIIYQLNGAVKTTEAKPETIKNDLTLARLEKIEKIVIDGKGENLYFAGKIGNQQGIFQLELQ</sequence>
<gene>
    <name evidence="2" type="ORF">A2731_03455</name>
</gene>
<feature type="domain" description="PEGA" evidence="1">
    <location>
        <begin position="44"/>
        <end position="103"/>
    </location>
</feature>
<dbReference type="Pfam" id="PF08308">
    <property type="entry name" value="PEGA"/>
    <property type="match status" value="1"/>
</dbReference>
<protein>
    <recommendedName>
        <fullName evidence="1">PEGA domain-containing protein</fullName>
    </recommendedName>
</protein>